<dbReference type="EMBL" id="BIXY01000226">
    <property type="protein sequence ID" value="GCF12037.1"/>
    <property type="molecule type" value="Genomic_DNA"/>
</dbReference>
<evidence type="ECO:0000313" key="2">
    <source>
        <dbReference type="Proteomes" id="UP000322530"/>
    </source>
</evidence>
<proteinExistence type="predicted"/>
<accession>A0A5A5TKN2</accession>
<name>A0A5A5TKN2_9CHLR</name>
<gene>
    <name evidence="1" type="ORF">KDI_56010</name>
</gene>
<organism evidence="1 2">
    <name type="scientific">Dictyobacter arantiisoli</name>
    <dbReference type="NCBI Taxonomy" id="2014874"/>
    <lineage>
        <taxon>Bacteria</taxon>
        <taxon>Bacillati</taxon>
        <taxon>Chloroflexota</taxon>
        <taxon>Ktedonobacteria</taxon>
        <taxon>Ktedonobacterales</taxon>
        <taxon>Dictyobacteraceae</taxon>
        <taxon>Dictyobacter</taxon>
    </lineage>
</organism>
<dbReference type="AlphaFoldDB" id="A0A5A5TKN2"/>
<reference evidence="1 2" key="1">
    <citation type="submission" date="2019-01" db="EMBL/GenBank/DDBJ databases">
        <title>Draft genome sequence of Dictyobacter sp. Uno17.</title>
        <authorList>
            <person name="Wang C.M."/>
            <person name="Zheng Y."/>
            <person name="Sakai Y."/>
            <person name="Abe K."/>
            <person name="Yokota A."/>
            <person name="Yabe S."/>
        </authorList>
    </citation>
    <scope>NUCLEOTIDE SEQUENCE [LARGE SCALE GENOMIC DNA]</scope>
    <source>
        <strain evidence="1 2">Uno17</strain>
    </source>
</reference>
<protein>
    <submittedName>
        <fullName evidence="1">Uncharacterized protein</fullName>
    </submittedName>
</protein>
<sequence>MVVRDEESAPRLRPWHAPTSSIFCGFAPHSSSLGFFLLGEADEAL</sequence>
<comment type="caution">
    <text evidence="1">The sequence shown here is derived from an EMBL/GenBank/DDBJ whole genome shotgun (WGS) entry which is preliminary data.</text>
</comment>
<keyword evidence="2" id="KW-1185">Reference proteome</keyword>
<evidence type="ECO:0000313" key="1">
    <source>
        <dbReference type="EMBL" id="GCF12037.1"/>
    </source>
</evidence>
<dbReference type="Proteomes" id="UP000322530">
    <property type="component" value="Unassembled WGS sequence"/>
</dbReference>